<keyword evidence="3" id="KW-1185">Reference proteome</keyword>
<proteinExistence type="predicted"/>
<dbReference type="Proteomes" id="UP001604336">
    <property type="component" value="Unassembled WGS sequence"/>
</dbReference>
<accession>A0ABD1TJK8</accession>
<evidence type="ECO:0000256" key="1">
    <source>
        <dbReference type="SAM" id="MobiDB-lite"/>
    </source>
</evidence>
<protein>
    <recommendedName>
        <fullName evidence="4">Ribosomal protein S3</fullName>
    </recommendedName>
</protein>
<evidence type="ECO:0008006" key="4">
    <source>
        <dbReference type="Google" id="ProtNLM"/>
    </source>
</evidence>
<reference evidence="3" key="1">
    <citation type="submission" date="2024-07" db="EMBL/GenBank/DDBJ databases">
        <title>Two chromosome-level genome assemblies of Korean endemic species Abeliophyllum distichum and Forsythia ovata (Oleaceae).</title>
        <authorList>
            <person name="Jang H."/>
        </authorList>
    </citation>
    <scope>NUCLEOTIDE SEQUENCE [LARGE SCALE GENOMIC DNA]</scope>
</reference>
<organism evidence="2 3">
    <name type="scientific">Abeliophyllum distichum</name>
    <dbReference type="NCBI Taxonomy" id="126358"/>
    <lineage>
        <taxon>Eukaryota</taxon>
        <taxon>Viridiplantae</taxon>
        <taxon>Streptophyta</taxon>
        <taxon>Embryophyta</taxon>
        <taxon>Tracheophyta</taxon>
        <taxon>Spermatophyta</taxon>
        <taxon>Magnoliopsida</taxon>
        <taxon>eudicotyledons</taxon>
        <taxon>Gunneridae</taxon>
        <taxon>Pentapetalae</taxon>
        <taxon>asterids</taxon>
        <taxon>lamiids</taxon>
        <taxon>Lamiales</taxon>
        <taxon>Oleaceae</taxon>
        <taxon>Forsythieae</taxon>
        <taxon>Abeliophyllum</taxon>
    </lineage>
</organism>
<comment type="caution">
    <text evidence="2">The sequence shown here is derived from an EMBL/GenBank/DDBJ whole genome shotgun (WGS) entry which is preliminary data.</text>
</comment>
<gene>
    <name evidence="2" type="ORF">Adt_18501</name>
</gene>
<dbReference type="AlphaFoldDB" id="A0ABD1TJK8"/>
<evidence type="ECO:0000313" key="2">
    <source>
        <dbReference type="EMBL" id="KAL2512901.1"/>
    </source>
</evidence>
<feature type="compositionally biased region" description="Basic and acidic residues" evidence="1">
    <location>
        <begin position="139"/>
        <end position="152"/>
    </location>
</feature>
<evidence type="ECO:0000313" key="3">
    <source>
        <dbReference type="Proteomes" id="UP001604336"/>
    </source>
</evidence>
<sequence>MWASNRVQYKKTIGVHEVDTLTMLSVKLDSLVHKVEARASRVYSRWSAPTNNPFSNTFNPDWRNYPKFYWRDNQNNIRPQGSQFQQPEKKISLEYMFDRALGTLPNNIEVNPKEHVKDITTRSGVQVLEIHVKKLVENKEKVPSTDEEHVEQTEQTVDIQESSGTP</sequence>
<feature type="region of interest" description="Disordered" evidence="1">
    <location>
        <begin position="139"/>
        <end position="166"/>
    </location>
</feature>
<name>A0ABD1TJK8_9LAMI</name>
<feature type="compositionally biased region" description="Polar residues" evidence="1">
    <location>
        <begin position="153"/>
        <end position="166"/>
    </location>
</feature>
<dbReference type="EMBL" id="JBFOLK010000005">
    <property type="protein sequence ID" value="KAL2512901.1"/>
    <property type="molecule type" value="Genomic_DNA"/>
</dbReference>